<dbReference type="PANTHER" id="PTHR43856:SF1">
    <property type="entry name" value="MITOCHONDRIAL CARDIOLIPIN HYDROLASE"/>
    <property type="match status" value="1"/>
</dbReference>
<proteinExistence type="inferred from homology"/>
<accession>Q1LU47</accession>
<evidence type="ECO:0000256" key="3">
    <source>
        <dbReference type="ARBA" id="ARBA00012027"/>
    </source>
</evidence>
<evidence type="ECO:0000313" key="8">
    <source>
        <dbReference type="EMBL" id="ABF13889.1"/>
    </source>
</evidence>
<dbReference type="HOGENOM" id="CLU_080814_3_1_6"/>
<dbReference type="PANTHER" id="PTHR43856">
    <property type="entry name" value="CARDIOLIPIN HYDROLASE"/>
    <property type="match status" value="1"/>
</dbReference>
<comment type="similarity">
    <text evidence="2">Belongs to the phospholipase D family.</text>
</comment>
<gene>
    <name evidence="8" type="primary">nuc</name>
    <name evidence="8" type="ordered locus">BCI_0039</name>
</gene>
<dbReference type="EC" id="3.1.4.4" evidence="3"/>
<reference evidence="8 9" key="1">
    <citation type="journal article" date="2006" name="PLoS Biol.">
        <title>Metabolic complementarity and genomics of the dual bacterial symbiosis of sharpshooters.</title>
        <authorList>
            <person name="Wu D."/>
            <person name="Daugherty S.C."/>
            <person name="Van Aken S.E."/>
            <person name="Pai G.H."/>
            <person name="Watkins K.L."/>
            <person name="Khouri H."/>
            <person name="Tallon L.J."/>
            <person name="Zaborsky J.M."/>
            <person name="Dunbar H.E."/>
            <person name="Tran P.L."/>
            <person name="Moran N.A."/>
            <person name="Eisen J.A."/>
        </authorList>
    </citation>
    <scope>NUCLEOTIDE SEQUENCE [LARGE SCALE GENOMIC DNA]</scope>
    <source>
        <strain evidence="8">Hc</strain>
    </source>
</reference>
<dbReference type="AlphaFoldDB" id="Q1LU47"/>
<dbReference type="Gene3D" id="3.30.870.10">
    <property type="entry name" value="Endonuclease Chain A"/>
    <property type="match status" value="1"/>
</dbReference>
<dbReference type="GO" id="GO:0016891">
    <property type="term" value="F:RNA endonuclease activity producing 5'-phosphomonoesters, hydrolytic mechanism"/>
    <property type="evidence" value="ECO:0007669"/>
    <property type="project" value="TreeGrafter"/>
</dbReference>
<evidence type="ECO:0000259" key="7">
    <source>
        <dbReference type="PROSITE" id="PS50035"/>
    </source>
</evidence>
<feature type="domain" description="PLD phosphodiesterase" evidence="7">
    <location>
        <begin position="110"/>
        <end position="137"/>
    </location>
</feature>
<evidence type="ECO:0000256" key="5">
    <source>
        <dbReference type="ARBA" id="ARBA00022963"/>
    </source>
</evidence>
<organism evidence="8 9">
    <name type="scientific">Baumannia cicadellinicola subsp. Homalodisca coagulata</name>
    <dbReference type="NCBI Taxonomy" id="374463"/>
    <lineage>
        <taxon>Bacteria</taxon>
        <taxon>Pseudomonadati</taxon>
        <taxon>Pseudomonadota</taxon>
        <taxon>Gammaproteobacteria</taxon>
        <taxon>Candidatus Palibaumannia</taxon>
    </lineage>
</organism>
<keyword evidence="4" id="KW-0378">Hydrolase</keyword>
<dbReference type="GO" id="GO:0004630">
    <property type="term" value="F:phospholipase D activity"/>
    <property type="evidence" value="ECO:0007669"/>
    <property type="project" value="UniProtKB-EC"/>
</dbReference>
<dbReference type="InterPro" id="IPR001736">
    <property type="entry name" value="PLipase_D/transphosphatidylase"/>
</dbReference>
<dbReference type="KEGG" id="bci:BCI_0039"/>
<keyword evidence="8" id="KW-0255">Endonuclease</keyword>
<sequence length="177" mass="20472">MNKKIKLTIIFFLFCFIFTSYSMIERDIEVGFSPGITAKYIILNAILNAEKSLDIAAYSFTNKIITLAIIHAHQRGVKVRIIADKKSNHNKRTAIYHLINHKVPIRLISHYSIMHNKFIIVDNKSVQTGSFNYTQNAESNNAENVIFIKNKPYIANQYTKEFNRLWVESISEITENT</sequence>
<dbReference type="GO" id="GO:0016042">
    <property type="term" value="P:lipid catabolic process"/>
    <property type="evidence" value="ECO:0007669"/>
    <property type="project" value="UniProtKB-KW"/>
</dbReference>
<dbReference type="SUPFAM" id="SSF56024">
    <property type="entry name" value="Phospholipase D/nuclease"/>
    <property type="match status" value="1"/>
</dbReference>
<dbReference type="CDD" id="cd09170">
    <property type="entry name" value="PLDc_Nuc"/>
    <property type="match status" value="1"/>
</dbReference>
<dbReference type="Pfam" id="PF13091">
    <property type="entry name" value="PLDc_2"/>
    <property type="match status" value="1"/>
</dbReference>
<dbReference type="EMBL" id="CP000238">
    <property type="protein sequence ID" value="ABF13889.1"/>
    <property type="molecule type" value="Genomic_DNA"/>
</dbReference>
<dbReference type="STRING" id="374463.BCI_0039"/>
<keyword evidence="5" id="KW-0442">Lipid degradation</keyword>
<dbReference type="OrthoDB" id="5294698at2"/>
<dbReference type="InterPro" id="IPR051406">
    <property type="entry name" value="PLD_domain"/>
</dbReference>
<comment type="catalytic activity">
    <reaction evidence="1">
        <text>a 1,2-diacyl-sn-glycero-3-phosphocholine + H2O = a 1,2-diacyl-sn-glycero-3-phosphate + choline + H(+)</text>
        <dbReference type="Rhea" id="RHEA:14445"/>
        <dbReference type="ChEBI" id="CHEBI:15354"/>
        <dbReference type="ChEBI" id="CHEBI:15377"/>
        <dbReference type="ChEBI" id="CHEBI:15378"/>
        <dbReference type="ChEBI" id="CHEBI:57643"/>
        <dbReference type="ChEBI" id="CHEBI:58608"/>
        <dbReference type="EC" id="3.1.4.4"/>
    </reaction>
</comment>
<name>Q1LU47_BAUCH</name>
<evidence type="ECO:0000313" key="9">
    <source>
        <dbReference type="Proteomes" id="UP000002427"/>
    </source>
</evidence>
<dbReference type="Proteomes" id="UP000002427">
    <property type="component" value="Chromosome"/>
</dbReference>
<evidence type="ECO:0000256" key="6">
    <source>
        <dbReference type="ARBA" id="ARBA00023098"/>
    </source>
</evidence>
<dbReference type="PROSITE" id="PS50035">
    <property type="entry name" value="PLD"/>
    <property type="match status" value="1"/>
</dbReference>
<keyword evidence="9" id="KW-1185">Reference proteome</keyword>
<dbReference type="GO" id="GO:0006793">
    <property type="term" value="P:phosphorus metabolic process"/>
    <property type="evidence" value="ECO:0007669"/>
    <property type="project" value="UniProtKB-ARBA"/>
</dbReference>
<evidence type="ECO:0000256" key="2">
    <source>
        <dbReference type="ARBA" id="ARBA00008664"/>
    </source>
</evidence>
<keyword evidence="6" id="KW-0443">Lipid metabolism</keyword>
<evidence type="ECO:0000256" key="4">
    <source>
        <dbReference type="ARBA" id="ARBA00022801"/>
    </source>
</evidence>
<dbReference type="InterPro" id="IPR025202">
    <property type="entry name" value="PLD-like_dom"/>
</dbReference>
<dbReference type="SMART" id="SM00155">
    <property type="entry name" value="PLDc"/>
    <property type="match status" value="1"/>
</dbReference>
<protein>
    <recommendedName>
        <fullName evidence="3">phospholipase D</fullName>
        <ecNumber evidence="3">3.1.4.4</ecNumber>
    </recommendedName>
</protein>
<keyword evidence="8" id="KW-0540">Nuclease</keyword>
<evidence type="ECO:0000256" key="1">
    <source>
        <dbReference type="ARBA" id="ARBA00000798"/>
    </source>
</evidence>
<dbReference type="RefSeq" id="WP_011520250.1">
    <property type="nucleotide sequence ID" value="NC_007984.1"/>
</dbReference>